<dbReference type="Pfam" id="PF01522">
    <property type="entry name" value="Polysacc_deac_1"/>
    <property type="match status" value="1"/>
</dbReference>
<feature type="domain" description="NodB homology" evidence="3">
    <location>
        <begin position="209"/>
        <end position="287"/>
    </location>
</feature>
<name>A0A4R3I4Y2_9GAMM</name>
<evidence type="ECO:0000313" key="5">
    <source>
        <dbReference type="Proteomes" id="UP000295793"/>
    </source>
</evidence>
<organism evidence="4 5">
    <name type="scientific">Reinekea marinisedimentorum</name>
    <dbReference type="NCBI Taxonomy" id="230495"/>
    <lineage>
        <taxon>Bacteria</taxon>
        <taxon>Pseudomonadati</taxon>
        <taxon>Pseudomonadota</taxon>
        <taxon>Gammaproteobacteria</taxon>
        <taxon>Oceanospirillales</taxon>
        <taxon>Saccharospirillaceae</taxon>
        <taxon>Reinekea</taxon>
    </lineage>
</organism>
<dbReference type="CDD" id="cd10918">
    <property type="entry name" value="CE4_NodB_like_5s_6s"/>
    <property type="match status" value="1"/>
</dbReference>
<accession>A0A4R3I4Y2</accession>
<gene>
    <name evidence="4" type="ORF">BCF53_10911</name>
</gene>
<reference evidence="4 5" key="1">
    <citation type="submission" date="2019-03" db="EMBL/GenBank/DDBJ databases">
        <title>Genomic Encyclopedia of Archaeal and Bacterial Type Strains, Phase II (KMG-II): from individual species to whole genera.</title>
        <authorList>
            <person name="Goeker M."/>
        </authorList>
    </citation>
    <scope>NUCLEOTIDE SEQUENCE [LARGE SCALE GENOMIC DNA]</scope>
    <source>
        <strain evidence="4 5">DSM 15388</strain>
    </source>
</reference>
<dbReference type="EMBL" id="SLZR01000009">
    <property type="protein sequence ID" value="TCS40302.1"/>
    <property type="molecule type" value="Genomic_DNA"/>
</dbReference>
<dbReference type="AlphaFoldDB" id="A0A4R3I4Y2"/>
<dbReference type="InterPro" id="IPR051398">
    <property type="entry name" value="Polysacch_Deacetylase"/>
</dbReference>
<dbReference type="Proteomes" id="UP000295793">
    <property type="component" value="Unassembled WGS sequence"/>
</dbReference>
<dbReference type="SUPFAM" id="SSF88713">
    <property type="entry name" value="Glycoside hydrolase/deacetylase"/>
    <property type="match status" value="1"/>
</dbReference>
<evidence type="ECO:0000259" key="3">
    <source>
        <dbReference type="Pfam" id="PF01522"/>
    </source>
</evidence>
<protein>
    <submittedName>
        <fullName evidence="4">Polysaccharide deacetylase</fullName>
    </submittedName>
</protein>
<dbReference type="GO" id="GO:0005975">
    <property type="term" value="P:carbohydrate metabolic process"/>
    <property type="evidence" value="ECO:0007669"/>
    <property type="project" value="InterPro"/>
</dbReference>
<evidence type="ECO:0000313" key="4">
    <source>
        <dbReference type="EMBL" id="TCS40302.1"/>
    </source>
</evidence>
<dbReference type="GO" id="GO:0005576">
    <property type="term" value="C:extracellular region"/>
    <property type="evidence" value="ECO:0007669"/>
    <property type="project" value="UniProtKB-SubCell"/>
</dbReference>
<dbReference type="InterPro" id="IPR002509">
    <property type="entry name" value="NODB_dom"/>
</dbReference>
<comment type="caution">
    <text evidence="4">The sequence shown here is derived from an EMBL/GenBank/DDBJ whole genome shotgun (WGS) entry which is preliminary data.</text>
</comment>
<keyword evidence="2" id="KW-0732">Signal</keyword>
<evidence type="ECO:0000256" key="2">
    <source>
        <dbReference type="ARBA" id="ARBA00022729"/>
    </source>
</evidence>
<keyword evidence="5" id="KW-1185">Reference proteome</keyword>
<dbReference type="GO" id="GO:0016810">
    <property type="term" value="F:hydrolase activity, acting on carbon-nitrogen (but not peptide) bonds"/>
    <property type="evidence" value="ECO:0007669"/>
    <property type="project" value="InterPro"/>
</dbReference>
<dbReference type="PANTHER" id="PTHR34216">
    <property type="match status" value="1"/>
</dbReference>
<comment type="subcellular location">
    <subcellularLocation>
        <location evidence="1">Secreted</location>
    </subcellularLocation>
</comment>
<proteinExistence type="predicted"/>
<sequence length="336" mass="37969">MIKSKIVSFCNGLSEAGAFTGFLAPAVPVFMIHRVHDLSECYGGISVDYLRRCLTYIKQHGYRVLTLDELYEFIVQGGAIPRKVAVFTIDDGFIDHYKNAARVFDEYGYPLNFFLVTDLINKRLWPWDDQIAWAVKHSSASRVDVVLPDGSGFSADIISSTPSRVVERLREALKCKPEKNLYSWIEGPLCKALGVSLPSTLPEQYEPMSWANARDLVARGHGVYAHTVSHRILSQLDSNEIEAEVAGSIDEMKSQNIERQDYFVYPTGRIGDFNEQAKQVLCSQGIKLAFSTEPDYAKRSSDTLSIPRFSLPSNFVDFMQYLTKFEQFKSALRAKF</sequence>
<evidence type="ECO:0000256" key="1">
    <source>
        <dbReference type="ARBA" id="ARBA00004613"/>
    </source>
</evidence>
<dbReference type="RefSeq" id="WP_165901892.1">
    <property type="nucleotide sequence ID" value="NZ_SLZR01000009.1"/>
</dbReference>
<dbReference type="PANTHER" id="PTHR34216:SF3">
    <property type="entry name" value="POLY-BETA-1,6-N-ACETYL-D-GLUCOSAMINE N-DEACETYLASE"/>
    <property type="match status" value="1"/>
</dbReference>
<dbReference type="Gene3D" id="3.20.20.370">
    <property type="entry name" value="Glycoside hydrolase/deacetylase"/>
    <property type="match status" value="1"/>
</dbReference>
<dbReference type="InterPro" id="IPR011330">
    <property type="entry name" value="Glyco_hydro/deAcase_b/a-brl"/>
</dbReference>